<dbReference type="AlphaFoldDB" id="A0AAV4C1W1"/>
<dbReference type="Proteomes" id="UP000735302">
    <property type="component" value="Unassembled WGS sequence"/>
</dbReference>
<sequence length="73" mass="8144">MGSVALLVDARLISEVRRRSLFCWSRTCCKARGLAAVLIAPLCCRYKGIAAQHMPIRHVSFLTYTIHSIGRPT</sequence>
<name>A0AAV4C1W1_9GAST</name>
<protein>
    <recommendedName>
        <fullName evidence="3">Secreted protein</fullName>
    </recommendedName>
</protein>
<comment type="caution">
    <text evidence="1">The sequence shown here is derived from an EMBL/GenBank/DDBJ whole genome shotgun (WGS) entry which is preliminary data.</text>
</comment>
<evidence type="ECO:0008006" key="3">
    <source>
        <dbReference type="Google" id="ProtNLM"/>
    </source>
</evidence>
<reference evidence="1 2" key="1">
    <citation type="journal article" date="2021" name="Elife">
        <title>Chloroplast acquisition without the gene transfer in kleptoplastic sea slugs, Plakobranchus ocellatus.</title>
        <authorList>
            <person name="Maeda T."/>
            <person name="Takahashi S."/>
            <person name="Yoshida T."/>
            <person name="Shimamura S."/>
            <person name="Takaki Y."/>
            <person name="Nagai Y."/>
            <person name="Toyoda A."/>
            <person name="Suzuki Y."/>
            <person name="Arimoto A."/>
            <person name="Ishii H."/>
            <person name="Satoh N."/>
            <person name="Nishiyama T."/>
            <person name="Hasebe M."/>
            <person name="Maruyama T."/>
            <person name="Minagawa J."/>
            <person name="Obokata J."/>
            <person name="Shigenobu S."/>
        </authorList>
    </citation>
    <scope>NUCLEOTIDE SEQUENCE [LARGE SCALE GENOMIC DNA]</scope>
</reference>
<evidence type="ECO:0000313" key="1">
    <source>
        <dbReference type="EMBL" id="GFO25898.1"/>
    </source>
</evidence>
<dbReference type="EMBL" id="BLXT01005777">
    <property type="protein sequence ID" value="GFO25898.1"/>
    <property type="molecule type" value="Genomic_DNA"/>
</dbReference>
<accession>A0AAV4C1W1</accession>
<evidence type="ECO:0000313" key="2">
    <source>
        <dbReference type="Proteomes" id="UP000735302"/>
    </source>
</evidence>
<organism evidence="1 2">
    <name type="scientific">Plakobranchus ocellatus</name>
    <dbReference type="NCBI Taxonomy" id="259542"/>
    <lineage>
        <taxon>Eukaryota</taxon>
        <taxon>Metazoa</taxon>
        <taxon>Spiralia</taxon>
        <taxon>Lophotrochozoa</taxon>
        <taxon>Mollusca</taxon>
        <taxon>Gastropoda</taxon>
        <taxon>Heterobranchia</taxon>
        <taxon>Euthyneura</taxon>
        <taxon>Panpulmonata</taxon>
        <taxon>Sacoglossa</taxon>
        <taxon>Placobranchoidea</taxon>
        <taxon>Plakobranchidae</taxon>
        <taxon>Plakobranchus</taxon>
    </lineage>
</organism>
<gene>
    <name evidence="1" type="ORF">PoB_005240300</name>
</gene>
<proteinExistence type="predicted"/>
<keyword evidence="2" id="KW-1185">Reference proteome</keyword>